<keyword evidence="7 9" id="KW-0539">Nucleus</keyword>
<keyword evidence="3" id="KW-0479">Metal-binding</keyword>
<dbReference type="GO" id="GO:0005634">
    <property type="term" value="C:nucleus"/>
    <property type="evidence" value="ECO:0007669"/>
    <property type="project" value="UniProtKB-SubCell"/>
</dbReference>
<evidence type="ECO:0000259" key="11">
    <source>
        <dbReference type="PROSITE" id="PS50119"/>
    </source>
</evidence>
<dbReference type="PANTHER" id="PTHR31717">
    <property type="entry name" value="ZINC FINGER PROTEIN CONSTANS-LIKE 10"/>
    <property type="match status" value="1"/>
</dbReference>
<feature type="compositionally biased region" description="Basic and acidic residues" evidence="10">
    <location>
        <begin position="372"/>
        <end position="389"/>
    </location>
</feature>
<sequence length="406" mass="45229">MMGTQKLEDNRLCDFCSKETALIYCRADSAKLCLVCDREVHSTNQLFTKHTRWLLCDSCDLAPVSIFCHTDNSVLCQNCDWEAHKTSPTSSSIGLHDRRPLDGFTGQPSITELLGILGLDDLGKKGILIGNDGNKDGKSGVGKYGSDNSGGGGDGDFGILDLLAWDTPSIVSVDELIDCNNPTSAHNFQAMGVPPLPKNRNSVCGQHKEEILHQLRELTKLDAEFNDFEGCLDSFIEYQSDVPGPDCRFETKETCSQFETKEICSRNNDEPTLVPSYEASGFHWSNNGDEFKDEIFPSTLVSGHADTNYLVPQKDSDAGGRSNICGGQEGQSHHLVALEDIHPIPRVPREINTQERDSALSRYKEKKKSRRYEKQIRYESRKMRAETRTRIKGRFAKMGQRAPATQ</sequence>
<dbReference type="Pfam" id="PF00643">
    <property type="entry name" value="zf-B_box"/>
    <property type="match status" value="2"/>
</dbReference>
<dbReference type="SMART" id="SM00336">
    <property type="entry name" value="BBOX"/>
    <property type="match status" value="2"/>
</dbReference>
<feature type="domain" description="CCT" evidence="12">
    <location>
        <begin position="356"/>
        <end position="398"/>
    </location>
</feature>
<dbReference type="InterPro" id="IPR010402">
    <property type="entry name" value="CCT_domain"/>
</dbReference>
<comment type="caution">
    <text evidence="13">The sequence shown here is derived from an EMBL/GenBank/DDBJ whole genome shotgun (WGS) entry which is preliminary data.</text>
</comment>
<feature type="region of interest" description="Disordered" evidence="10">
    <location>
        <begin position="350"/>
        <end position="406"/>
    </location>
</feature>
<keyword evidence="5 8" id="KW-0863">Zinc-finger</keyword>
<gene>
    <name evidence="13" type="ORF">LIER_01863</name>
</gene>
<dbReference type="PROSITE" id="PS51017">
    <property type="entry name" value="CCT"/>
    <property type="match status" value="1"/>
</dbReference>
<evidence type="ECO:0000256" key="9">
    <source>
        <dbReference type="PROSITE-ProRule" id="PRU00357"/>
    </source>
</evidence>
<dbReference type="PROSITE" id="PS50119">
    <property type="entry name" value="ZF_BBOX"/>
    <property type="match status" value="2"/>
</dbReference>
<evidence type="ECO:0000313" key="13">
    <source>
        <dbReference type="EMBL" id="GAA0140538.1"/>
    </source>
</evidence>
<evidence type="ECO:0000256" key="1">
    <source>
        <dbReference type="ARBA" id="ARBA00004123"/>
    </source>
</evidence>
<evidence type="ECO:0000259" key="12">
    <source>
        <dbReference type="PROSITE" id="PS51017"/>
    </source>
</evidence>
<dbReference type="InterPro" id="IPR049808">
    <property type="entry name" value="CONSTANS-like_Bbox1"/>
</dbReference>
<evidence type="ECO:0000256" key="3">
    <source>
        <dbReference type="ARBA" id="ARBA00022723"/>
    </source>
</evidence>
<dbReference type="Proteomes" id="UP001454036">
    <property type="component" value="Unassembled WGS sequence"/>
</dbReference>
<organism evidence="13 14">
    <name type="scientific">Lithospermum erythrorhizon</name>
    <name type="common">Purple gromwell</name>
    <name type="synonym">Lithospermum officinale var. erythrorhizon</name>
    <dbReference type="NCBI Taxonomy" id="34254"/>
    <lineage>
        <taxon>Eukaryota</taxon>
        <taxon>Viridiplantae</taxon>
        <taxon>Streptophyta</taxon>
        <taxon>Embryophyta</taxon>
        <taxon>Tracheophyta</taxon>
        <taxon>Spermatophyta</taxon>
        <taxon>Magnoliopsida</taxon>
        <taxon>eudicotyledons</taxon>
        <taxon>Gunneridae</taxon>
        <taxon>Pentapetalae</taxon>
        <taxon>asterids</taxon>
        <taxon>lamiids</taxon>
        <taxon>Boraginales</taxon>
        <taxon>Boraginaceae</taxon>
        <taxon>Boraginoideae</taxon>
        <taxon>Lithospermeae</taxon>
        <taxon>Lithospermum</taxon>
    </lineage>
</organism>
<dbReference type="AlphaFoldDB" id="A0AAV3NS06"/>
<dbReference type="EMBL" id="BAABME010000192">
    <property type="protein sequence ID" value="GAA0140538.1"/>
    <property type="molecule type" value="Genomic_DNA"/>
</dbReference>
<dbReference type="GO" id="GO:0008270">
    <property type="term" value="F:zinc ion binding"/>
    <property type="evidence" value="ECO:0007669"/>
    <property type="project" value="UniProtKB-KW"/>
</dbReference>
<dbReference type="CDD" id="cd19821">
    <property type="entry name" value="Bbox1_BBX-like"/>
    <property type="match status" value="2"/>
</dbReference>
<dbReference type="Pfam" id="PF06203">
    <property type="entry name" value="CCT"/>
    <property type="match status" value="1"/>
</dbReference>
<feature type="domain" description="B box-type" evidence="11">
    <location>
        <begin position="8"/>
        <end position="55"/>
    </location>
</feature>
<evidence type="ECO:0000256" key="2">
    <source>
        <dbReference type="ARBA" id="ARBA00010024"/>
    </source>
</evidence>
<evidence type="ECO:0000256" key="6">
    <source>
        <dbReference type="ARBA" id="ARBA00022833"/>
    </source>
</evidence>
<dbReference type="GO" id="GO:0006355">
    <property type="term" value="P:regulation of DNA-templated transcription"/>
    <property type="evidence" value="ECO:0007669"/>
    <property type="project" value="UniProtKB-ARBA"/>
</dbReference>
<evidence type="ECO:0000256" key="8">
    <source>
        <dbReference type="PROSITE-ProRule" id="PRU00024"/>
    </source>
</evidence>
<accession>A0AAV3NS06</accession>
<name>A0AAV3NS06_LITER</name>
<protein>
    <submittedName>
        <fullName evidence="13">Uncharacterized protein</fullName>
    </submittedName>
</protein>
<keyword evidence="4" id="KW-0677">Repeat</keyword>
<evidence type="ECO:0000256" key="7">
    <source>
        <dbReference type="ARBA" id="ARBA00023242"/>
    </source>
</evidence>
<feature type="compositionally biased region" description="Basic and acidic residues" evidence="10">
    <location>
        <begin position="350"/>
        <end position="363"/>
    </location>
</feature>
<keyword evidence="6" id="KW-0862">Zinc</keyword>
<evidence type="ECO:0000256" key="5">
    <source>
        <dbReference type="ARBA" id="ARBA00022771"/>
    </source>
</evidence>
<dbReference type="InterPro" id="IPR000315">
    <property type="entry name" value="Znf_B-box"/>
</dbReference>
<evidence type="ECO:0000313" key="14">
    <source>
        <dbReference type="Proteomes" id="UP001454036"/>
    </source>
</evidence>
<comment type="similarity">
    <text evidence="2">Belongs to the CONSTANS family.</text>
</comment>
<proteinExistence type="inferred from homology"/>
<feature type="domain" description="B box-type" evidence="11">
    <location>
        <begin position="51"/>
        <end position="101"/>
    </location>
</feature>
<dbReference type="PANTHER" id="PTHR31717:SF58">
    <property type="entry name" value="ZINC FINGER PROTEIN CONSTANS-LIKE 13"/>
    <property type="match status" value="1"/>
</dbReference>
<comment type="subcellular location">
    <subcellularLocation>
        <location evidence="1 9">Nucleus</location>
    </subcellularLocation>
</comment>
<reference evidence="13 14" key="1">
    <citation type="submission" date="2024-01" db="EMBL/GenBank/DDBJ databases">
        <title>The complete chloroplast genome sequence of Lithospermum erythrorhizon: insights into the phylogenetic relationship among Boraginaceae species and the maternal lineages of purple gromwells.</title>
        <authorList>
            <person name="Okada T."/>
            <person name="Watanabe K."/>
        </authorList>
    </citation>
    <scope>NUCLEOTIDE SEQUENCE [LARGE SCALE GENOMIC DNA]</scope>
</reference>
<keyword evidence="14" id="KW-1185">Reference proteome</keyword>
<evidence type="ECO:0000256" key="10">
    <source>
        <dbReference type="SAM" id="MobiDB-lite"/>
    </source>
</evidence>
<evidence type="ECO:0000256" key="4">
    <source>
        <dbReference type="ARBA" id="ARBA00022737"/>
    </source>
</evidence>